<dbReference type="InterPro" id="IPR027417">
    <property type="entry name" value="P-loop_NTPase"/>
</dbReference>
<dbReference type="Pfam" id="PF00005">
    <property type="entry name" value="ABC_tran"/>
    <property type="match status" value="1"/>
</dbReference>
<dbReference type="Proteomes" id="UP001479436">
    <property type="component" value="Unassembled WGS sequence"/>
</dbReference>
<feature type="transmembrane region" description="Helical" evidence="7">
    <location>
        <begin position="351"/>
        <end position="370"/>
    </location>
</feature>
<keyword evidence="5 7" id="KW-1133">Transmembrane helix</keyword>
<dbReference type="PANTHER" id="PTHR19229:SF263">
    <property type="entry name" value="CHROMOSOME UNDETERMINED SCAFFOLD_17, WHOLE GENOME SHOTGUN SEQUENCE"/>
    <property type="match status" value="1"/>
</dbReference>
<sequence>MNTEKKSSNARYNSTCKRSRWRQFKALLKKQFLHGIRDRVSLYNGLLSPIYMVVILIIIKTVSIPTAIDIKPLTPLTEGTCSASQPSCVHMGYIANSPIDEILANLQKLFVYSEPKEVSLRRFADYNELASHFSQDPSSLVVGVTFTTNDRAQSAAYEIHTNHTLTDNRDYVATRSLTIQAYIERALANARRQASGQALLSSPLPAKEATFGKRIATGSGRNFLSYTKLGDNTFIKYVLPFMSLIFLNFAFQPLLIYYMTVLNIDKKIKIKGSMLMMGLSHTIYLATIWLYLLAFTLVPIIITVILIYATRTIKSIAVGYILGSMIFYGVGMIALCTMFSIYFTSTKTAPFAGLLLTLVSITLSILYELLWRGSVALTGSSCLCLISPIAFGRVISLANSFDTIAEMNNQPNDLSLNFTFLMVFVDSLLYLLIAWYVDHLKPGEEGIALPWNFLFCKSYWKSTKLTDLSRNTAPIKDTELIAASKINDDDKHMFELQDVSFITPPDRGAILITDLKKTFKVKNKGFCKGSRKVNAVNNLDLDLNRGQVLAFLGHNGAGKTTTISMLSGLTLPDDGTISIFGQTLPTRRNRSSNIHVKSQVQKMLGVCPQFDILIDTFSAVEHMELFAAIRGLHILGKSDSNGSVIPGKQEELQKEYIAEMMLDVSLSDKCFEKSGSYSGGMKRKLSLAIALLGNPSIILLDEPTTGMDVYSRNQIWQLIQDSKEGRVVILTTHSMEEADALGDRIAIMSKGKLQTLGSSLFLKNRFGVGYHLSLTKKATSNGERTGQLIAVQNENEFDEKGLTAFIQSHLATAKVLDNSPHIITYLLPNKYEDQEKYPDFFEEVETICALGNYGVVGFGLSTTTLEEVFISLQDKEKE</sequence>
<comment type="subcellular location">
    <subcellularLocation>
        <location evidence="1">Membrane</location>
        <topology evidence="1">Multi-pass membrane protein</topology>
    </subcellularLocation>
</comment>
<evidence type="ECO:0000256" key="2">
    <source>
        <dbReference type="ARBA" id="ARBA00022692"/>
    </source>
</evidence>
<evidence type="ECO:0000256" key="3">
    <source>
        <dbReference type="ARBA" id="ARBA00022741"/>
    </source>
</evidence>
<evidence type="ECO:0000313" key="9">
    <source>
        <dbReference type="EMBL" id="KAK9765541.1"/>
    </source>
</evidence>
<dbReference type="InterPro" id="IPR017871">
    <property type="entry name" value="ABC_transporter-like_CS"/>
</dbReference>
<gene>
    <name evidence="9" type="ORF">K7432_006044</name>
</gene>
<reference evidence="9 10" key="1">
    <citation type="submission" date="2023-04" db="EMBL/GenBank/DDBJ databases">
        <title>Genome of Basidiobolus ranarum AG-B5.</title>
        <authorList>
            <person name="Stajich J.E."/>
            <person name="Carter-House D."/>
            <person name="Gryganskyi A."/>
        </authorList>
    </citation>
    <scope>NUCLEOTIDE SEQUENCE [LARGE SCALE GENOMIC DNA]</scope>
    <source>
        <strain evidence="9 10">AG-B5</strain>
    </source>
</reference>
<comment type="caution">
    <text evidence="9">The sequence shown here is derived from an EMBL/GenBank/DDBJ whole genome shotgun (WGS) entry which is preliminary data.</text>
</comment>
<proteinExistence type="predicted"/>
<feature type="transmembrane region" description="Helical" evidence="7">
    <location>
        <begin position="320"/>
        <end position="344"/>
    </location>
</feature>
<accession>A0ABR2WVM0</accession>
<dbReference type="InterPro" id="IPR003439">
    <property type="entry name" value="ABC_transporter-like_ATP-bd"/>
</dbReference>
<evidence type="ECO:0000256" key="1">
    <source>
        <dbReference type="ARBA" id="ARBA00004141"/>
    </source>
</evidence>
<evidence type="ECO:0000256" key="7">
    <source>
        <dbReference type="SAM" id="Phobius"/>
    </source>
</evidence>
<dbReference type="Pfam" id="PF12698">
    <property type="entry name" value="ABC2_membrane_3"/>
    <property type="match status" value="1"/>
</dbReference>
<dbReference type="SUPFAM" id="SSF52540">
    <property type="entry name" value="P-loop containing nucleoside triphosphate hydrolases"/>
    <property type="match status" value="1"/>
</dbReference>
<name>A0ABR2WVM0_9FUNG</name>
<evidence type="ECO:0000256" key="5">
    <source>
        <dbReference type="ARBA" id="ARBA00022989"/>
    </source>
</evidence>
<feature type="transmembrane region" description="Helical" evidence="7">
    <location>
        <begin position="237"/>
        <end position="262"/>
    </location>
</feature>
<dbReference type="EMBL" id="JASJQH010000255">
    <property type="protein sequence ID" value="KAK9765541.1"/>
    <property type="molecule type" value="Genomic_DNA"/>
</dbReference>
<dbReference type="PROSITE" id="PS00211">
    <property type="entry name" value="ABC_TRANSPORTER_1"/>
    <property type="match status" value="1"/>
</dbReference>
<dbReference type="PANTHER" id="PTHR19229">
    <property type="entry name" value="ATP-BINDING CASSETTE TRANSPORTER SUBFAMILY A ABCA"/>
    <property type="match status" value="1"/>
</dbReference>
<keyword evidence="3" id="KW-0547">Nucleotide-binding</keyword>
<dbReference type="InterPro" id="IPR003593">
    <property type="entry name" value="AAA+_ATPase"/>
</dbReference>
<protein>
    <recommendedName>
        <fullName evidence="8">ABC transporter domain-containing protein</fullName>
    </recommendedName>
</protein>
<dbReference type="CDD" id="cd03263">
    <property type="entry name" value="ABC_subfamily_A"/>
    <property type="match status" value="1"/>
</dbReference>
<feature type="transmembrane region" description="Helical" evidence="7">
    <location>
        <begin position="40"/>
        <end position="59"/>
    </location>
</feature>
<evidence type="ECO:0000259" key="8">
    <source>
        <dbReference type="PROSITE" id="PS50893"/>
    </source>
</evidence>
<dbReference type="Gene3D" id="3.40.50.300">
    <property type="entry name" value="P-loop containing nucleotide triphosphate hydrolases"/>
    <property type="match status" value="1"/>
</dbReference>
<feature type="domain" description="ABC transporter" evidence="8">
    <location>
        <begin position="521"/>
        <end position="775"/>
    </location>
</feature>
<dbReference type="InterPro" id="IPR013525">
    <property type="entry name" value="ABC2_TM"/>
</dbReference>
<dbReference type="PROSITE" id="PS50893">
    <property type="entry name" value="ABC_TRANSPORTER_2"/>
    <property type="match status" value="1"/>
</dbReference>
<feature type="transmembrane region" description="Helical" evidence="7">
    <location>
        <begin position="376"/>
        <end position="395"/>
    </location>
</feature>
<feature type="transmembrane region" description="Helical" evidence="7">
    <location>
        <begin position="283"/>
        <end position="308"/>
    </location>
</feature>
<evidence type="ECO:0000256" key="4">
    <source>
        <dbReference type="ARBA" id="ARBA00022840"/>
    </source>
</evidence>
<dbReference type="InterPro" id="IPR026082">
    <property type="entry name" value="ABCA"/>
</dbReference>
<feature type="transmembrane region" description="Helical" evidence="7">
    <location>
        <begin position="416"/>
        <end position="437"/>
    </location>
</feature>
<keyword evidence="2 7" id="KW-0812">Transmembrane</keyword>
<evidence type="ECO:0000256" key="6">
    <source>
        <dbReference type="ARBA" id="ARBA00023136"/>
    </source>
</evidence>
<evidence type="ECO:0000313" key="10">
    <source>
        <dbReference type="Proteomes" id="UP001479436"/>
    </source>
</evidence>
<keyword evidence="6 7" id="KW-0472">Membrane</keyword>
<organism evidence="9 10">
    <name type="scientific">Basidiobolus ranarum</name>
    <dbReference type="NCBI Taxonomy" id="34480"/>
    <lineage>
        <taxon>Eukaryota</taxon>
        <taxon>Fungi</taxon>
        <taxon>Fungi incertae sedis</taxon>
        <taxon>Zoopagomycota</taxon>
        <taxon>Entomophthoromycotina</taxon>
        <taxon>Basidiobolomycetes</taxon>
        <taxon>Basidiobolales</taxon>
        <taxon>Basidiobolaceae</taxon>
        <taxon>Basidiobolus</taxon>
    </lineage>
</organism>
<keyword evidence="4" id="KW-0067">ATP-binding</keyword>
<dbReference type="SMART" id="SM00382">
    <property type="entry name" value="AAA"/>
    <property type="match status" value="1"/>
</dbReference>
<keyword evidence="10" id="KW-1185">Reference proteome</keyword>